<comment type="caution">
    <text evidence="1">The sequence shown here is derived from an EMBL/GenBank/DDBJ whole genome shotgun (WGS) entry which is preliminary data.</text>
</comment>
<name>A0ABU4K4Z4_9ACTN</name>
<reference evidence="1 2" key="1">
    <citation type="submission" date="2023-10" db="EMBL/GenBank/DDBJ databases">
        <authorList>
            <person name="Wang X.X."/>
        </authorList>
    </citation>
    <scope>NUCLEOTIDE SEQUENCE [LARGE SCALE GENOMIC DNA]</scope>
    <source>
        <strain evidence="1 2">NBRC 12816</strain>
    </source>
</reference>
<evidence type="ECO:0000313" key="2">
    <source>
        <dbReference type="Proteomes" id="UP001278571"/>
    </source>
</evidence>
<accession>A0ABU4K4Z4</accession>
<gene>
    <name evidence="1" type="ORF">R2363_11645</name>
</gene>
<dbReference type="RefSeq" id="WP_319009295.1">
    <property type="nucleotide sequence ID" value="NZ_JAWJZF010000339.1"/>
</dbReference>
<proteinExistence type="predicted"/>
<organism evidence="1 2">
    <name type="scientific">Streptomyces roseolus</name>
    <dbReference type="NCBI Taxonomy" id="67358"/>
    <lineage>
        <taxon>Bacteria</taxon>
        <taxon>Bacillati</taxon>
        <taxon>Actinomycetota</taxon>
        <taxon>Actinomycetes</taxon>
        <taxon>Kitasatosporales</taxon>
        <taxon>Streptomycetaceae</taxon>
        <taxon>Streptomyces</taxon>
    </lineage>
</organism>
<dbReference type="Proteomes" id="UP001278571">
    <property type="component" value="Unassembled WGS sequence"/>
</dbReference>
<keyword evidence="2" id="KW-1185">Reference proteome</keyword>
<evidence type="ECO:0000313" key="1">
    <source>
        <dbReference type="EMBL" id="MDX2292826.1"/>
    </source>
</evidence>
<sequence length="121" mass="13679">MAQQTTVSELRRERFARRLPADLSALRGPARGSVRLPLHLAWSGLTEYDLDRPRLRMSCYRTVLAEGGRDDLVRHLNRDLLVEMWPVLRTLVSKDLRAVWEDAFRELAPEPATASAGGRAG</sequence>
<protein>
    <submittedName>
        <fullName evidence="1">Transcriptional regulator</fullName>
    </submittedName>
</protein>
<dbReference type="EMBL" id="JAWJZF010000339">
    <property type="protein sequence ID" value="MDX2292826.1"/>
    <property type="molecule type" value="Genomic_DNA"/>
</dbReference>